<keyword evidence="6" id="KW-1185">Reference proteome</keyword>
<keyword evidence="2" id="KW-0175">Coiled coil</keyword>
<dbReference type="HOGENOM" id="CLU_003212_1_0_1"/>
<dbReference type="eggNOG" id="KOG1421">
    <property type="taxonomic scope" value="Eukaryota"/>
</dbReference>
<dbReference type="CDD" id="cd06786">
    <property type="entry name" value="cpPDZ1_ScNma111-like"/>
    <property type="match status" value="1"/>
</dbReference>
<accession>K3W7Y8</accession>
<dbReference type="SUPFAM" id="SSF50156">
    <property type="entry name" value="PDZ domain-like"/>
    <property type="match status" value="3"/>
</dbReference>
<dbReference type="EnsemblProtists" id="PYU1_T001079">
    <property type="protein sequence ID" value="PYU1_T001079"/>
    <property type="gene ID" value="PYU1_G001079"/>
</dbReference>
<evidence type="ECO:0000259" key="4">
    <source>
        <dbReference type="SMART" id="SM00228"/>
    </source>
</evidence>
<comment type="similarity">
    <text evidence="1">Belongs to the peptidase S1C family.</text>
</comment>
<dbReference type="InterPro" id="IPR001478">
    <property type="entry name" value="PDZ"/>
</dbReference>
<feature type="region of interest" description="Disordered" evidence="3">
    <location>
        <begin position="578"/>
        <end position="597"/>
    </location>
</feature>
<dbReference type="SMART" id="SM00228">
    <property type="entry name" value="PDZ"/>
    <property type="match status" value="3"/>
</dbReference>
<dbReference type="OMA" id="NNDEGYI"/>
<feature type="domain" description="PDZ" evidence="4">
    <location>
        <begin position="844"/>
        <end position="919"/>
    </location>
</feature>
<evidence type="ECO:0000256" key="3">
    <source>
        <dbReference type="SAM" id="MobiDB-lite"/>
    </source>
</evidence>
<evidence type="ECO:0000256" key="2">
    <source>
        <dbReference type="SAM" id="Coils"/>
    </source>
</evidence>
<dbReference type="InterPro" id="IPR025926">
    <property type="entry name" value="PDZ-like_dom"/>
</dbReference>
<feature type="domain" description="PDZ" evidence="4">
    <location>
        <begin position="956"/>
        <end position="1023"/>
    </location>
</feature>
<reference evidence="5" key="3">
    <citation type="submission" date="2015-02" db="UniProtKB">
        <authorList>
            <consortium name="EnsemblProtists"/>
        </authorList>
    </citation>
    <scope>IDENTIFICATION</scope>
    <source>
        <strain evidence="5">DAOM BR144</strain>
    </source>
</reference>
<proteinExistence type="inferred from homology"/>
<dbReference type="PRINTS" id="PR00834">
    <property type="entry name" value="PROTEASES2C"/>
</dbReference>
<dbReference type="InterPro" id="IPR009003">
    <property type="entry name" value="Peptidase_S1_PA"/>
</dbReference>
<dbReference type="InParanoid" id="K3W7Y8"/>
<dbReference type="EMBL" id="GL376620">
    <property type="status" value="NOT_ANNOTATED_CDS"/>
    <property type="molecule type" value="Genomic_DNA"/>
</dbReference>
<dbReference type="InterPro" id="IPR036034">
    <property type="entry name" value="PDZ_sf"/>
</dbReference>
<protein>
    <recommendedName>
        <fullName evidence="4">PDZ domain-containing protein</fullName>
    </recommendedName>
</protein>
<dbReference type="SUPFAM" id="SSF50494">
    <property type="entry name" value="Trypsin-like serine proteases"/>
    <property type="match status" value="2"/>
</dbReference>
<dbReference type="GO" id="GO:0004252">
    <property type="term" value="F:serine-type endopeptidase activity"/>
    <property type="evidence" value="ECO:0007669"/>
    <property type="project" value="InterPro"/>
</dbReference>
<evidence type="ECO:0000313" key="5">
    <source>
        <dbReference type="EnsemblProtists" id="PYU1_T001079"/>
    </source>
</evidence>
<feature type="coiled-coil region" evidence="2">
    <location>
        <begin position="83"/>
        <end position="122"/>
    </location>
</feature>
<dbReference type="InterPro" id="IPR001940">
    <property type="entry name" value="Peptidase_S1C"/>
</dbReference>
<dbReference type="GO" id="GO:0006508">
    <property type="term" value="P:proteolysis"/>
    <property type="evidence" value="ECO:0007669"/>
    <property type="project" value="InterPro"/>
</dbReference>
<dbReference type="PANTHER" id="PTHR46366">
    <property type="entry name" value="PRO-APOPTOTIC SERINE PROTEASE NMA111"/>
    <property type="match status" value="1"/>
</dbReference>
<sequence>MWKASWRSSARCIAASAKKAAARGSNANALRLAAQQQPASRARNPLLQTHGFATLRTAETTPTPQQIAGVFGVVTAAGIAYYLVVHTGQRNEQEKQLKQWEIEQEKQLSARLAAELIAAEAKHNTGDWKSTLERVVPAIVSLKLNSPKFFDTESPGNGSATGFVVDAEKGIILTNRHVVGPGPIDAEAVFQNNEEVRIIPIYRDPVHDFGFFQYNPADVKHISVPSLSLRPEKACVGTDIRVVGNDAAEKLAIASGTLARLDRDAPMYGYNNYNDFNTFYFQASSGTTGGSSGSPVLNHEGEAIALNAGGKIGTSASFYLPLDRVKRALELIQQGREVQRGTIQTVFQYKPFDEVRRLGVNPDTEALVRSTYPLETGMLTVSETIPNGPSNKKLLPGDVLVRVNDELITRFVPLEAIIDEHVGESIDVQIERSGELLSFAIDVQDLHAITPSRFMEIGGAVINPLSYQQARNHAMSPGAPYVADPGYFLQRSRIGRGAIIHSVNGVKTPDFDSLKNFFITCPDGERVVVKFSNLTDKSEKMEVVHIDRRWFPFCECTRDDMLGTWHCENLDVKVVSAESESDSNAKKNGSKAIGSTTTLPGKNKVEAKLARSLVTVDFDRPFSVNSLSTSNYRGTGLVIDATKGLVVVDRNTVTDNLGDAMVTFASTIMVPAQVVFVHPVHNFAIVQYDPKLIGSTPIESCKISQTKLKPSEPVWLVGLMSSVGRSGHSDLVSRETIVSGIKWIGLPMPNPPRYQEHNLEMVALQDIVGTEGGVVCSPDGEVEAFWASFSFQQQRGGQKVESQFNRGIPIDIIMESAAPLMEGKSPELWDLGVDFEHISLAKGRELGLEQSLAESLEKDAPDRRTILSVSRRWGGTEAAKVLKNGDILVAVDGKIVTSFREVEKCTQKPEVQLTIVRDGQEMKVDVKTLFMERTEINRIVFWQGLLLQAPPLSVSAQRSISLEDGIYVSCRYSGSPAARYGPPPTSRIQEIDGVKITSIDDFLEVVKAKSANDSVRIKYTDLSGKDRLSTLKLEPKYWPTNELVHENGEWHRRSI</sequence>
<name>K3W7Y8_GLOUD</name>
<dbReference type="Gene3D" id="2.30.42.10">
    <property type="match status" value="3"/>
</dbReference>
<organism evidence="5 6">
    <name type="scientific">Globisporangium ultimum (strain ATCC 200006 / CBS 805.95 / DAOM BR144)</name>
    <name type="common">Pythium ultimum</name>
    <dbReference type="NCBI Taxonomy" id="431595"/>
    <lineage>
        <taxon>Eukaryota</taxon>
        <taxon>Sar</taxon>
        <taxon>Stramenopiles</taxon>
        <taxon>Oomycota</taxon>
        <taxon>Peronosporomycetes</taxon>
        <taxon>Pythiales</taxon>
        <taxon>Pythiaceae</taxon>
        <taxon>Globisporangium</taxon>
    </lineage>
</organism>
<evidence type="ECO:0000256" key="1">
    <source>
        <dbReference type="ARBA" id="ARBA00010541"/>
    </source>
</evidence>
<dbReference type="Gene3D" id="2.40.10.120">
    <property type="match status" value="2"/>
</dbReference>
<reference evidence="6" key="2">
    <citation type="submission" date="2010-04" db="EMBL/GenBank/DDBJ databases">
        <authorList>
            <person name="Buell R."/>
            <person name="Hamilton J."/>
            <person name="Hostetler J."/>
        </authorList>
    </citation>
    <scope>NUCLEOTIDE SEQUENCE [LARGE SCALE GENOMIC DNA]</scope>
    <source>
        <strain evidence="6">DAOM:BR144</strain>
    </source>
</reference>
<dbReference type="Pfam" id="PF13365">
    <property type="entry name" value="Trypsin_2"/>
    <property type="match status" value="1"/>
</dbReference>
<reference evidence="6" key="1">
    <citation type="journal article" date="2010" name="Genome Biol.">
        <title>Genome sequence of the necrotrophic plant pathogen Pythium ultimum reveals original pathogenicity mechanisms and effector repertoire.</title>
        <authorList>
            <person name="Levesque C.A."/>
            <person name="Brouwer H."/>
            <person name="Cano L."/>
            <person name="Hamilton J.P."/>
            <person name="Holt C."/>
            <person name="Huitema E."/>
            <person name="Raffaele S."/>
            <person name="Robideau G.P."/>
            <person name="Thines M."/>
            <person name="Win J."/>
            <person name="Zerillo M.M."/>
            <person name="Beakes G.W."/>
            <person name="Boore J.L."/>
            <person name="Busam D."/>
            <person name="Dumas B."/>
            <person name="Ferriera S."/>
            <person name="Fuerstenberg S.I."/>
            <person name="Gachon C.M."/>
            <person name="Gaulin E."/>
            <person name="Govers F."/>
            <person name="Grenville-Briggs L."/>
            <person name="Horner N."/>
            <person name="Hostetler J."/>
            <person name="Jiang R.H."/>
            <person name="Johnson J."/>
            <person name="Krajaejun T."/>
            <person name="Lin H."/>
            <person name="Meijer H.J."/>
            <person name="Moore B."/>
            <person name="Morris P."/>
            <person name="Phuntmart V."/>
            <person name="Puiu D."/>
            <person name="Shetty J."/>
            <person name="Stajich J.E."/>
            <person name="Tripathy S."/>
            <person name="Wawra S."/>
            <person name="van West P."/>
            <person name="Whitty B.R."/>
            <person name="Coutinho P.M."/>
            <person name="Henrissat B."/>
            <person name="Martin F."/>
            <person name="Thomas P.D."/>
            <person name="Tyler B.M."/>
            <person name="De Vries R.P."/>
            <person name="Kamoun S."/>
            <person name="Yandell M."/>
            <person name="Tisserat N."/>
            <person name="Buell C.R."/>
        </authorList>
    </citation>
    <scope>NUCLEOTIDE SEQUENCE</scope>
    <source>
        <strain evidence="6">DAOM:BR144</strain>
    </source>
</reference>
<feature type="domain" description="PDZ" evidence="4">
    <location>
        <begin position="356"/>
        <end position="434"/>
    </location>
</feature>
<dbReference type="STRING" id="431595.K3W7Y8"/>
<dbReference type="PANTHER" id="PTHR46366:SF1">
    <property type="entry name" value="PDZ DOMAIN-CONTAINING PROTEIN C1685.05"/>
    <property type="match status" value="1"/>
</dbReference>
<dbReference type="VEuPathDB" id="FungiDB:PYU1_G001079"/>
<dbReference type="AlphaFoldDB" id="K3W7Y8"/>
<dbReference type="Proteomes" id="UP000019132">
    <property type="component" value="Unassembled WGS sequence"/>
</dbReference>
<evidence type="ECO:0000313" key="6">
    <source>
        <dbReference type="Proteomes" id="UP000019132"/>
    </source>
</evidence>
<dbReference type="Pfam" id="PF12812">
    <property type="entry name" value="PDZ_1"/>
    <property type="match status" value="1"/>
</dbReference>